<evidence type="ECO:0000256" key="1">
    <source>
        <dbReference type="SAM" id="SignalP"/>
    </source>
</evidence>
<evidence type="ECO:0000313" key="3">
    <source>
        <dbReference type="Proteomes" id="UP000645257"/>
    </source>
</evidence>
<gene>
    <name evidence="2" type="ORF">GCM10011289_03660</name>
</gene>
<sequence length="576" mass="63559">MNFQPTRLASMMAVALTFGAAQAPAHANATGGKGDVTVELIELLVQTGVLKKEQAGTLLERAQANALAKAAQPMADPGAALAQPGDVRVPYIPQSVRKQIQQEVKAEMMEQARAENWAQPSTFPDWVSRITLEGDVRVRNESRLFDSRNSNEIIDFTAFNDKGPAATVVGNQRNPFDLPYLNTRQDRRNLWRYRARFGVKAAITDNWSAGIRLASGSDKNPVSTSDTFGEGMGKKEFWLDQAYISYRPAKWATVTAGRAASPFLSTDMLFSDDLQFDGVSAKFAHDLGGGPVSLFGGFGAFALDYAKNRWRSETGTEGKSENKWLFGAQLGGKWKPDNDNTLTGALAYYRFQNIAGQRSSPCTLYSKSDVCDSDWSKPAFMQKGNTLFLLRDIRQWSPDPAKWNEWQYVGLASRFNLLDVNLSWDTRLFGGMGLRVDGNFVRNLAYDKMEMVRRAGGLSNIATNAAGTQATGTTDIKSGPNAWMLQATFGRGLKLENARDWRVFAGYKYIQPDALPDGYNDSGFHMGGTNAKGYQLGAAYAFDKNVYGQFSWSSAKEIYGAPLSIDVVRFDLNARF</sequence>
<reference evidence="2" key="2">
    <citation type="submission" date="2020-09" db="EMBL/GenBank/DDBJ databases">
        <authorList>
            <person name="Sun Q."/>
            <person name="Kim S."/>
        </authorList>
    </citation>
    <scope>NUCLEOTIDE SEQUENCE</scope>
    <source>
        <strain evidence="2">KCTC 32182</strain>
    </source>
</reference>
<keyword evidence="1" id="KW-0732">Signal</keyword>
<dbReference type="Pfam" id="PF16930">
    <property type="entry name" value="Porin_5"/>
    <property type="match status" value="1"/>
</dbReference>
<comment type="caution">
    <text evidence="2">The sequence shown here is derived from an EMBL/GenBank/DDBJ whole genome shotgun (WGS) entry which is preliminary data.</text>
</comment>
<evidence type="ECO:0008006" key="4">
    <source>
        <dbReference type="Google" id="ProtNLM"/>
    </source>
</evidence>
<feature type="signal peptide" evidence="1">
    <location>
        <begin position="1"/>
        <end position="23"/>
    </location>
</feature>
<feature type="chain" id="PRO_5037341485" description="Porin" evidence="1">
    <location>
        <begin position="24"/>
        <end position="576"/>
    </location>
</feature>
<dbReference type="InterPro" id="IPR032638">
    <property type="entry name" value="Porin_5"/>
</dbReference>
<keyword evidence="3" id="KW-1185">Reference proteome</keyword>
<protein>
    <recommendedName>
        <fullName evidence="4">Porin</fullName>
    </recommendedName>
</protein>
<reference evidence="2" key="1">
    <citation type="journal article" date="2014" name="Int. J. Syst. Evol. Microbiol.">
        <title>Complete genome sequence of Corynebacterium casei LMG S-19264T (=DSM 44701T), isolated from a smear-ripened cheese.</title>
        <authorList>
            <consortium name="US DOE Joint Genome Institute (JGI-PGF)"/>
            <person name="Walter F."/>
            <person name="Albersmeier A."/>
            <person name="Kalinowski J."/>
            <person name="Ruckert C."/>
        </authorList>
    </citation>
    <scope>NUCLEOTIDE SEQUENCE</scope>
    <source>
        <strain evidence="2">KCTC 32182</strain>
    </source>
</reference>
<proteinExistence type="predicted"/>
<dbReference type="RefSeq" id="WP_189530520.1">
    <property type="nucleotide sequence ID" value="NZ_BMYX01000001.1"/>
</dbReference>
<name>A0A918U780_9NEIS</name>
<organism evidence="2 3">
    <name type="scientific">Paludibacterium paludis</name>
    <dbReference type="NCBI Taxonomy" id="1225769"/>
    <lineage>
        <taxon>Bacteria</taxon>
        <taxon>Pseudomonadati</taxon>
        <taxon>Pseudomonadota</taxon>
        <taxon>Betaproteobacteria</taxon>
        <taxon>Neisseriales</taxon>
        <taxon>Chromobacteriaceae</taxon>
        <taxon>Paludibacterium</taxon>
    </lineage>
</organism>
<evidence type="ECO:0000313" key="2">
    <source>
        <dbReference type="EMBL" id="GGY04419.1"/>
    </source>
</evidence>
<dbReference type="SUPFAM" id="SSF56935">
    <property type="entry name" value="Porins"/>
    <property type="match status" value="1"/>
</dbReference>
<dbReference type="Proteomes" id="UP000645257">
    <property type="component" value="Unassembled WGS sequence"/>
</dbReference>
<dbReference type="AlphaFoldDB" id="A0A918U780"/>
<accession>A0A918U780</accession>
<dbReference type="EMBL" id="BMYX01000001">
    <property type="protein sequence ID" value="GGY04419.1"/>
    <property type="molecule type" value="Genomic_DNA"/>
</dbReference>